<evidence type="ECO:0000256" key="1">
    <source>
        <dbReference type="ARBA" id="ARBA00022857"/>
    </source>
</evidence>
<keyword evidence="1" id="KW-0521">NADP</keyword>
<accession>A0A7X2XTS0</accession>
<protein>
    <submittedName>
        <fullName evidence="4">Zinc-binding dehydrogenase</fullName>
    </submittedName>
</protein>
<dbReference type="GO" id="GO:0003960">
    <property type="term" value="F:quinone reductase (NADPH) activity"/>
    <property type="evidence" value="ECO:0007669"/>
    <property type="project" value="TreeGrafter"/>
</dbReference>
<evidence type="ECO:0000256" key="2">
    <source>
        <dbReference type="ARBA" id="ARBA00023002"/>
    </source>
</evidence>
<dbReference type="CDD" id="cd08243">
    <property type="entry name" value="quinone_oxidoreductase_like_1"/>
    <property type="match status" value="1"/>
</dbReference>
<dbReference type="InterPro" id="IPR013154">
    <property type="entry name" value="ADH-like_N"/>
</dbReference>
<comment type="caution">
    <text evidence="4">The sequence shown here is derived from an EMBL/GenBank/DDBJ whole genome shotgun (WGS) entry which is preliminary data.</text>
</comment>
<proteinExistence type="predicted"/>
<dbReference type="SUPFAM" id="SSF50129">
    <property type="entry name" value="GroES-like"/>
    <property type="match status" value="1"/>
</dbReference>
<organism evidence="4 5">
    <name type="scientific">Secundilactobacillus folii</name>
    <dbReference type="NCBI Taxonomy" id="2678357"/>
    <lineage>
        <taxon>Bacteria</taxon>
        <taxon>Bacillati</taxon>
        <taxon>Bacillota</taxon>
        <taxon>Bacilli</taxon>
        <taxon>Lactobacillales</taxon>
        <taxon>Lactobacillaceae</taxon>
        <taxon>Secundilactobacillus</taxon>
    </lineage>
</organism>
<dbReference type="AlphaFoldDB" id="A0A7X2XTS0"/>
<dbReference type="GO" id="GO:0035925">
    <property type="term" value="F:mRNA 3'-UTR AU-rich region binding"/>
    <property type="evidence" value="ECO:0007669"/>
    <property type="project" value="TreeGrafter"/>
</dbReference>
<dbReference type="GO" id="GO:0070402">
    <property type="term" value="F:NADPH binding"/>
    <property type="evidence" value="ECO:0007669"/>
    <property type="project" value="TreeGrafter"/>
</dbReference>
<dbReference type="GO" id="GO:0005829">
    <property type="term" value="C:cytosol"/>
    <property type="evidence" value="ECO:0007669"/>
    <property type="project" value="TreeGrafter"/>
</dbReference>
<dbReference type="Pfam" id="PF08240">
    <property type="entry name" value="ADH_N"/>
    <property type="match status" value="1"/>
</dbReference>
<dbReference type="RefSeq" id="WP_155430811.1">
    <property type="nucleotide sequence ID" value="NZ_WNJO01000002.1"/>
</dbReference>
<dbReference type="EMBL" id="WNJO01000002">
    <property type="protein sequence ID" value="MTV81533.1"/>
    <property type="molecule type" value="Genomic_DNA"/>
</dbReference>
<evidence type="ECO:0000313" key="4">
    <source>
        <dbReference type="EMBL" id="MTV81533.1"/>
    </source>
</evidence>
<keyword evidence="2" id="KW-0560">Oxidoreductase</keyword>
<name>A0A7X2XTS0_9LACO</name>
<dbReference type="InterPro" id="IPR020843">
    <property type="entry name" value="ER"/>
</dbReference>
<reference evidence="4 5" key="1">
    <citation type="submission" date="2019-11" db="EMBL/GenBank/DDBJ databases">
        <title>Lactobacillus sp. nov. CRM56-3, isolated from fermented tea leaves.</title>
        <authorList>
            <person name="Phuengjayaem S."/>
            <person name="Tanasupawat S."/>
        </authorList>
    </citation>
    <scope>NUCLEOTIDE SEQUENCE [LARGE SCALE GENOMIC DNA]</scope>
    <source>
        <strain evidence="4 5">CRM56-3</strain>
    </source>
</reference>
<dbReference type="InterPro" id="IPR036291">
    <property type="entry name" value="NAD(P)-bd_dom_sf"/>
</dbReference>
<dbReference type="PANTHER" id="PTHR48106">
    <property type="entry name" value="QUINONE OXIDOREDUCTASE PIG3-RELATED"/>
    <property type="match status" value="1"/>
</dbReference>
<dbReference type="PANTHER" id="PTHR48106:SF13">
    <property type="entry name" value="QUINONE OXIDOREDUCTASE-RELATED"/>
    <property type="match status" value="1"/>
</dbReference>
<dbReference type="Pfam" id="PF13602">
    <property type="entry name" value="ADH_zinc_N_2"/>
    <property type="match status" value="1"/>
</dbReference>
<evidence type="ECO:0000313" key="5">
    <source>
        <dbReference type="Proteomes" id="UP000466388"/>
    </source>
</evidence>
<dbReference type="InterPro" id="IPR011032">
    <property type="entry name" value="GroES-like_sf"/>
</dbReference>
<evidence type="ECO:0000259" key="3">
    <source>
        <dbReference type="SMART" id="SM00829"/>
    </source>
</evidence>
<gene>
    <name evidence="4" type="ORF">GM612_02545</name>
</gene>
<keyword evidence="5" id="KW-1185">Reference proteome</keyword>
<dbReference type="SMART" id="SM00829">
    <property type="entry name" value="PKS_ER"/>
    <property type="match status" value="1"/>
</dbReference>
<dbReference type="Gene3D" id="3.40.50.720">
    <property type="entry name" value="NAD(P)-binding Rossmann-like Domain"/>
    <property type="match status" value="1"/>
</dbReference>
<dbReference type="SUPFAM" id="SSF51735">
    <property type="entry name" value="NAD(P)-binding Rossmann-fold domains"/>
    <property type="match status" value="1"/>
</dbReference>
<feature type="domain" description="Enoyl reductase (ER)" evidence="3">
    <location>
        <begin position="10"/>
        <end position="317"/>
    </location>
</feature>
<dbReference type="Proteomes" id="UP000466388">
    <property type="component" value="Unassembled WGS sequence"/>
</dbReference>
<sequence length="319" mass="34473">MKAIVVKHPGGPEVLEYTDVPTPAVKPGWTRIKVKGFGINHSEIFTRKGDSPSVKFPRILGIEAVGEIDATSAPKQFHTGQKVVSIMGEMGRAFDGGYAQYALLPNEQIYPVTTSLSWQDLAAVPETFYTAYGAVRSVQVKKNDRILIRAASSGVGIAAAKLIRGHSLDNQIIGTTRSAAKVERLKKNGFNDVIVTPDADHVPDSAGAFDKIIDLVGPTTVSDSFKHLRRFGILNVTGDLGGEWTIPNFDPIMGIPNDRYLTGFASDENPGQLLQELLDFIAAHHIDVSPTRVFSLEDTAKAHAYLESGESLGKVVVLP</sequence>
<dbReference type="Gene3D" id="3.90.180.10">
    <property type="entry name" value="Medium-chain alcohol dehydrogenases, catalytic domain"/>
    <property type="match status" value="1"/>
</dbReference>